<evidence type="ECO:0000313" key="9">
    <source>
        <dbReference type="Proteomes" id="UP001139516"/>
    </source>
</evidence>
<dbReference type="EMBL" id="JALPRX010000091">
    <property type="protein sequence ID" value="MCK8786609.1"/>
    <property type="molecule type" value="Genomic_DNA"/>
</dbReference>
<dbReference type="SUPFAM" id="SSF53850">
    <property type="entry name" value="Periplasmic binding protein-like II"/>
    <property type="match status" value="1"/>
</dbReference>
<feature type="compositionally biased region" description="Low complexity" evidence="6">
    <location>
        <begin position="309"/>
        <end position="323"/>
    </location>
</feature>
<reference evidence="8" key="1">
    <citation type="submission" date="2022-04" db="EMBL/GenBank/DDBJ databases">
        <title>Roseomonas acroporae sp. nov., isolated from coral Acropora digitifera.</title>
        <authorList>
            <person name="Sun H."/>
        </authorList>
    </citation>
    <scope>NUCLEOTIDE SEQUENCE</scope>
    <source>
        <strain evidence="8">NAR14</strain>
    </source>
</reference>
<keyword evidence="2" id="KW-0805">Transcription regulation</keyword>
<dbReference type="Proteomes" id="UP001139516">
    <property type="component" value="Unassembled WGS sequence"/>
</dbReference>
<dbReference type="InterPro" id="IPR036388">
    <property type="entry name" value="WH-like_DNA-bd_sf"/>
</dbReference>
<dbReference type="FunFam" id="1.10.10.10:FF:000001">
    <property type="entry name" value="LysR family transcriptional regulator"/>
    <property type="match status" value="1"/>
</dbReference>
<keyword evidence="5" id="KW-0804">Transcription</keyword>
<comment type="caution">
    <text evidence="8">The sequence shown here is derived from an EMBL/GenBank/DDBJ whole genome shotgun (WGS) entry which is preliminary data.</text>
</comment>
<dbReference type="Pfam" id="PF00126">
    <property type="entry name" value="HTH_1"/>
    <property type="match status" value="1"/>
</dbReference>
<organism evidence="8 9">
    <name type="scientific">Roseomonas acroporae</name>
    <dbReference type="NCBI Taxonomy" id="2937791"/>
    <lineage>
        <taxon>Bacteria</taxon>
        <taxon>Pseudomonadati</taxon>
        <taxon>Pseudomonadota</taxon>
        <taxon>Alphaproteobacteria</taxon>
        <taxon>Acetobacterales</taxon>
        <taxon>Roseomonadaceae</taxon>
        <taxon>Roseomonas</taxon>
    </lineage>
</organism>
<evidence type="ECO:0000259" key="7">
    <source>
        <dbReference type="PROSITE" id="PS50931"/>
    </source>
</evidence>
<dbReference type="RefSeq" id="WP_248668724.1">
    <property type="nucleotide sequence ID" value="NZ_JALPRX010000091.1"/>
</dbReference>
<evidence type="ECO:0000256" key="5">
    <source>
        <dbReference type="ARBA" id="ARBA00023163"/>
    </source>
</evidence>
<feature type="domain" description="HTH lysR-type" evidence="7">
    <location>
        <begin position="1"/>
        <end position="58"/>
    </location>
</feature>
<dbReference type="InterPro" id="IPR005119">
    <property type="entry name" value="LysR_subst-bd"/>
</dbReference>
<evidence type="ECO:0000256" key="6">
    <source>
        <dbReference type="SAM" id="MobiDB-lite"/>
    </source>
</evidence>
<keyword evidence="9" id="KW-1185">Reference proteome</keyword>
<sequence length="358" mass="38438">MDLRQLTTFVQTADLGSLSRAAERLRIAQPALSRQIRLLEEELKVALFTRHGRGMVLTPAGELLRARAGSILRQVEETRADLTQQGGTVRGHVAFGMPPTVGDVLAARLIERFLALHPDVTLRVVTAYSGYLLDWLHGGEIDIAVMYSPEQAGNIRLSPLLEENLHFVCTDPVEAGRPVRFAEVAAHRLVLPGPQHGLRVLVEKEALRHGLALQVAIEADGLQIQKSLVMRGLGGTILPLPSVHAEVAAGLLRAAPIAEPRLSRRLVVALPLGRQGSTAVRLFGQVLRDEVSAMVASRMWDGRVLAESPDAEAAAPAVPDAPSGRSGGGRAVLHRRRPERSGSASISGADPGRKPARP</sequence>
<dbReference type="Gene3D" id="1.10.10.10">
    <property type="entry name" value="Winged helix-like DNA-binding domain superfamily/Winged helix DNA-binding domain"/>
    <property type="match status" value="1"/>
</dbReference>
<dbReference type="AlphaFoldDB" id="A0A9X1Y9W3"/>
<dbReference type="GO" id="GO:0003677">
    <property type="term" value="F:DNA binding"/>
    <property type="evidence" value="ECO:0007669"/>
    <property type="project" value="UniProtKB-KW"/>
</dbReference>
<keyword evidence="4" id="KW-0010">Activator</keyword>
<proteinExistence type="inferred from homology"/>
<keyword evidence="3" id="KW-0238">DNA-binding</keyword>
<dbReference type="PROSITE" id="PS50931">
    <property type="entry name" value="HTH_LYSR"/>
    <property type="match status" value="1"/>
</dbReference>
<dbReference type="InterPro" id="IPR036390">
    <property type="entry name" value="WH_DNA-bd_sf"/>
</dbReference>
<evidence type="ECO:0000256" key="3">
    <source>
        <dbReference type="ARBA" id="ARBA00023125"/>
    </source>
</evidence>
<evidence type="ECO:0000256" key="2">
    <source>
        <dbReference type="ARBA" id="ARBA00023015"/>
    </source>
</evidence>
<dbReference type="Gene3D" id="3.40.190.290">
    <property type="match status" value="1"/>
</dbReference>
<dbReference type="SUPFAM" id="SSF46785">
    <property type="entry name" value="Winged helix' DNA-binding domain"/>
    <property type="match status" value="1"/>
</dbReference>
<gene>
    <name evidence="8" type="ORF">M0638_19730</name>
</gene>
<protein>
    <submittedName>
        <fullName evidence="8">LysR substrate-binding domain-containing protein</fullName>
    </submittedName>
</protein>
<dbReference type="PANTHER" id="PTHR30293:SF0">
    <property type="entry name" value="NITROGEN ASSIMILATION REGULATORY PROTEIN NAC"/>
    <property type="match status" value="1"/>
</dbReference>
<dbReference type="PANTHER" id="PTHR30293">
    <property type="entry name" value="TRANSCRIPTIONAL REGULATORY PROTEIN NAC-RELATED"/>
    <property type="match status" value="1"/>
</dbReference>
<evidence type="ECO:0000256" key="1">
    <source>
        <dbReference type="ARBA" id="ARBA00009437"/>
    </source>
</evidence>
<evidence type="ECO:0000313" key="8">
    <source>
        <dbReference type="EMBL" id="MCK8786609.1"/>
    </source>
</evidence>
<dbReference type="Pfam" id="PF03466">
    <property type="entry name" value="LysR_substrate"/>
    <property type="match status" value="1"/>
</dbReference>
<dbReference type="InterPro" id="IPR000847">
    <property type="entry name" value="LysR_HTH_N"/>
</dbReference>
<dbReference type="GO" id="GO:2000142">
    <property type="term" value="P:regulation of DNA-templated transcription initiation"/>
    <property type="evidence" value="ECO:0007669"/>
    <property type="project" value="TreeGrafter"/>
</dbReference>
<evidence type="ECO:0000256" key="4">
    <source>
        <dbReference type="ARBA" id="ARBA00023159"/>
    </source>
</evidence>
<accession>A0A9X1Y9W3</accession>
<name>A0A9X1Y9W3_9PROT</name>
<feature type="region of interest" description="Disordered" evidence="6">
    <location>
        <begin position="309"/>
        <end position="358"/>
    </location>
</feature>
<dbReference type="CDD" id="cd08433">
    <property type="entry name" value="PBP2_Nac"/>
    <property type="match status" value="1"/>
</dbReference>
<dbReference type="PRINTS" id="PR00039">
    <property type="entry name" value="HTHLYSR"/>
</dbReference>
<dbReference type="GO" id="GO:0003700">
    <property type="term" value="F:DNA-binding transcription factor activity"/>
    <property type="evidence" value="ECO:0007669"/>
    <property type="project" value="InterPro"/>
</dbReference>
<comment type="similarity">
    <text evidence="1">Belongs to the LysR transcriptional regulatory family.</text>
</comment>